<proteinExistence type="predicted"/>
<dbReference type="AlphaFoldDB" id="A0A836H023"/>
<dbReference type="GeneID" id="92512416"/>
<accession>A0A836H023</accession>
<comment type="caution">
    <text evidence="1">The sequence shown here is derived from an EMBL/GenBank/DDBJ whole genome shotgun (WGS) entry which is preliminary data.</text>
</comment>
<dbReference type="OrthoDB" id="264331at2759"/>
<dbReference type="EMBL" id="JAFEUZ010000034">
    <property type="protein sequence ID" value="KAG5468341.1"/>
    <property type="molecule type" value="Genomic_DNA"/>
</dbReference>
<gene>
    <name evidence="1" type="ORF">LSCM1_02321</name>
</gene>
<dbReference type="RefSeq" id="XP_067175279.1">
    <property type="nucleotide sequence ID" value="XM_067319904.1"/>
</dbReference>
<evidence type="ECO:0000313" key="2">
    <source>
        <dbReference type="Proteomes" id="UP000673552"/>
    </source>
</evidence>
<organism evidence="1 2">
    <name type="scientific">Leishmania martiniquensis</name>
    <dbReference type="NCBI Taxonomy" id="1580590"/>
    <lineage>
        <taxon>Eukaryota</taxon>
        <taxon>Discoba</taxon>
        <taxon>Euglenozoa</taxon>
        <taxon>Kinetoplastea</taxon>
        <taxon>Metakinetoplastina</taxon>
        <taxon>Trypanosomatida</taxon>
        <taxon>Trypanosomatidae</taxon>
        <taxon>Leishmaniinae</taxon>
        <taxon>Leishmania</taxon>
    </lineage>
</organism>
<reference evidence="1 2" key="1">
    <citation type="submission" date="2021-03" db="EMBL/GenBank/DDBJ databases">
        <title>Leishmania (Mundinia) martiniquensis Genome sequencing and assembly.</title>
        <authorList>
            <person name="Almutairi H."/>
            <person name="Gatherer D."/>
        </authorList>
    </citation>
    <scope>NUCLEOTIDE SEQUENCE [LARGE SCALE GENOMIC DNA]</scope>
    <source>
        <strain evidence="1">LSCM1</strain>
    </source>
</reference>
<protein>
    <submittedName>
        <fullName evidence="1">Uncharacterized protein</fullName>
    </submittedName>
</protein>
<dbReference type="KEGG" id="lmat:92512416"/>
<evidence type="ECO:0000313" key="1">
    <source>
        <dbReference type="EMBL" id="KAG5468341.1"/>
    </source>
</evidence>
<dbReference type="Proteomes" id="UP000673552">
    <property type="component" value="Chromosome 34"/>
</dbReference>
<keyword evidence="2" id="KW-1185">Reference proteome</keyword>
<name>A0A836H023_9TRYP</name>
<sequence>MLRIFMEGLTQPPQISLSVSYSLALLLALSAAPLTLLTEKIVGVYLAVQFAWSLLLSIHAKRAIGSQSARRELEQQAKEAWLKWIDVLRFSVAELVCRHTMGFEAGAQVCMLYGGTGALRAIAKPFFYALLCLSTGPEWATKLTGYSLSSLLEFVDVRGKPELASGPAWARHGRTCGPGVKETSARVRVSSLAPLRTSAAAKNNNDRCTMLNEGPHFNRTARGCLLRYSE</sequence>